<keyword evidence="1" id="KW-0489">Methyltransferase</keyword>
<evidence type="ECO:0000313" key="5">
    <source>
        <dbReference type="EMBL" id="KAK4462685.1"/>
    </source>
</evidence>
<dbReference type="PANTHER" id="PTHR43712:SF19">
    <property type="entry name" value="DUAL O-METHYLTRANSFERASE_FAD-DEPENDENT MONOOXYGENASE ELCB"/>
    <property type="match status" value="1"/>
</dbReference>
<dbReference type="InterPro" id="IPR001077">
    <property type="entry name" value="COMT_C"/>
</dbReference>
<dbReference type="Proteomes" id="UP001321749">
    <property type="component" value="Unassembled WGS sequence"/>
</dbReference>
<evidence type="ECO:0000256" key="3">
    <source>
        <dbReference type="ARBA" id="ARBA00022691"/>
    </source>
</evidence>
<dbReference type="InterPro" id="IPR016461">
    <property type="entry name" value="COMT-like"/>
</dbReference>
<dbReference type="InterPro" id="IPR036388">
    <property type="entry name" value="WH-like_DNA-bd_sf"/>
</dbReference>
<dbReference type="SUPFAM" id="SSF53335">
    <property type="entry name" value="S-adenosyl-L-methionine-dependent methyltransferases"/>
    <property type="match status" value="1"/>
</dbReference>
<evidence type="ECO:0000256" key="1">
    <source>
        <dbReference type="ARBA" id="ARBA00022603"/>
    </source>
</evidence>
<organism evidence="5 6">
    <name type="scientific">Cladorrhinum samala</name>
    <dbReference type="NCBI Taxonomy" id="585594"/>
    <lineage>
        <taxon>Eukaryota</taxon>
        <taxon>Fungi</taxon>
        <taxon>Dikarya</taxon>
        <taxon>Ascomycota</taxon>
        <taxon>Pezizomycotina</taxon>
        <taxon>Sordariomycetes</taxon>
        <taxon>Sordariomycetidae</taxon>
        <taxon>Sordariales</taxon>
        <taxon>Podosporaceae</taxon>
        <taxon>Cladorrhinum</taxon>
    </lineage>
</organism>
<dbReference type="GO" id="GO:0008171">
    <property type="term" value="F:O-methyltransferase activity"/>
    <property type="evidence" value="ECO:0007669"/>
    <property type="project" value="InterPro"/>
</dbReference>
<keyword evidence="2" id="KW-0808">Transferase</keyword>
<evidence type="ECO:0000313" key="6">
    <source>
        <dbReference type="Proteomes" id="UP001321749"/>
    </source>
</evidence>
<gene>
    <name evidence="5" type="ORF">QBC42DRAFT_224586</name>
</gene>
<dbReference type="InterPro" id="IPR029063">
    <property type="entry name" value="SAM-dependent_MTases_sf"/>
</dbReference>
<protein>
    <submittedName>
        <fullName evidence="5">O-methyltransferase-domain-containing protein</fullName>
    </submittedName>
</protein>
<dbReference type="AlphaFoldDB" id="A0AAV9HPC6"/>
<reference evidence="5" key="2">
    <citation type="submission" date="2023-06" db="EMBL/GenBank/DDBJ databases">
        <authorList>
            <consortium name="Lawrence Berkeley National Laboratory"/>
            <person name="Mondo S.J."/>
            <person name="Hensen N."/>
            <person name="Bonometti L."/>
            <person name="Westerberg I."/>
            <person name="Brannstrom I.O."/>
            <person name="Guillou S."/>
            <person name="Cros-Aarteil S."/>
            <person name="Calhoun S."/>
            <person name="Haridas S."/>
            <person name="Kuo A."/>
            <person name="Pangilinan J."/>
            <person name="Riley R."/>
            <person name="Labutti K."/>
            <person name="Andreopoulos B."/>
            <person name="Lipzen A."/>
            <person name="Chen C."/>
            <person name="Yanf M."/>
            <person name="Daum C."/>
            <person name="Ng V."/>
            <person name="Clum A."/>
            <person name="Steindorff A."/>
            <person name="Ohm R."/>
            <person name="Martin F."/>
            <person name="Silar P."/>
            <person name="Natvig D."/>
            <person name="Lalanne C."/>
            <person name="Gautier V."/>
            <person name="Ament-Velasquez S.L."/>
            <person name="Kruys A."/>
            <person name="Hutchinson M.I."/>
            <person name="Powell A.J."/>
            <person name="Barry K."/>
            <person name="Miller A.N."/>
            <person name="Grigoriev I.V."/>
            <person name="Debuchy R."/>
            <person name="Gladieux P."/>
            <person name="Thoren M.H."/>
            <person name="Johannesson H."/>
        </authorList>
    </citation>
    <scope>NUCLEOTIDE SEQUENCE</scope>
    <source>
        <strain evidence="5">PSN324</strain>
    </source>
</reference>
<keyword evidence="3" id="KW-0949">S-adenosyl-L-methionine</keyword>
<reference evidence="5" key="1">
    <citation type="journal article" date="2023" name="Mol. Phylogenet. Evol.">
        <title>Genome-scale phylogeny and comparative genomics of the fungal order Sordariales.</title>
        <authorList>
            <person name="Hensen N."/>
            <person name="Bonometti L."/>
            <person name="Westerberg I."/>
            <person name="Brannstrom I.O."/>
            <person name="Guillou S."/>
            <person name="Cros-Aarteil S."/>
            <person name="Calhoun S."/>
            <person name="Haridas S."/>
            <person name="Kuo A."/>
            <person name="Mondo S."/>
            <person name="Pangilinan J."/>
            <person name="Riley R."/>
            <person name="LaButti K."/>
            <person name="Andreopoulos B."/>
            <person name="Lipzen A."/>
            <person name="Chen C."/>
            <person name="Yan M."/>
            <person name="Daum C."/>
            <person name="Ng V."/>
            <person name="Clum A."/>
            <person name="Steindorff A."/>
            <person name="Ohm R.A."/>
            <person name="Martin F."/>
            <person name="Silar P."/>
            <person name="Natvig D.O."/>
            <person name="Lalanne C."/>
            <person name="Gautier V."/>
            <person name="Ament-Velasquez S.L."/>
            <person name="Kruys A."/>
            <person name="Hutchinson M.I."/>
            <person name="Powell A.J."/>
            <person name="Barry K."/>
            <person name="Miller A.N."/>
            <person name="Grigoriev I.V."/>
            <person name="Debuchy R."/>
            <person name="Gladieux P."/>
            <person name="Hiltunen Thoren M."/>
            <person name="Johannesson H."/>
        </authorList>
    </citation>
    <scope>NUCLEOTIDE SEQUENCE</scope>
    <source>
        <strain evidence="5">PSN324</strain>
    </source>
</reference>
<accession>A0AAV9HPC6</accession>
<dbReference type="Pfam" id="PF00891">
    <property type="entry name" value="Methyltransf_2"/>
    <property type="match status" value="1"/>
</dbReference>
<proteinExistence type="predicted"/>
<evidence type="ECO:0000259" key="4">
    <source>
        <dbReference type="Pfam" id="PF00891"/>
    </source>
</evidence>
<comment type="caution">
    <text evidence="5">The sequence shown here is derived from an EMBL/GenBank/DDBJ whole genome shotgun (WGS) entry which is preliminary data.</text>
</comment>
<dbReference type="EMBL" id="MU864969">
    <property type="protein sequence ID" value="KAK4462685.1"/>
    <property type="molecule type" value="Genomic_DNA"/>
</dbReference>
<dbReference type="GO" id="GO:0032259">
    <property type="term" value="P:methylation"/>
    <property type="evidence" value="ECO:0007669"/>
    <property type="project" value="UniProtKB-KW"/>
</dbReference>
<sequence>MNKTDRDAILENLAQAKQLVQDPNSFLTELVVQQQQYHSIGWLCHFDVLSHIALPPKASTYAEVAAKAKVPVSTLKAVARMAMTTGFLFETKDGRLSHNSLSAPFVQNVDTRIQLLHMFNQTVPIMGALARATEKWGETTAPNQTAYNIFHGTDLPFFQHLKAQPELGAGFEAFMRSRAVSHTGSSVEHLLAAFDWESLGASTVVDVGGSSGSTAVLLATTYPKLQLVVQDLPEPIKNARTRVASLSEDVRNRVKIIEHDFFTPQPVRDADVYLLRTIIHDWPDADALKILRGIVEVMSPSSQLVVMDMVLPKPGSGSKTFEAALRQKDLTMIQTFNAKEREEDEWTDLLTRADPRLRVRAIERPAGSELSVIVAQLDYSSNGVNGVNGNGLSAH</sequence>
<dbReference type="InterPro" id="IPR036390">
    <property type="entry name" value="WH_DNA-bd_sf"/>
</dbReference>
<dbReference type="Gene3D" id="3.40.50.150">
    <property type="entry name" value="Vaccinia Virus protein VP39"/>
    <property type="match status" value="1"/>
</dbReference>
<name>A0AAV9HPC6_9PEZI</name>
<evidence type="ECO:0000256" key="2">
    <source>
        <dbReference type="ARBA" id="ARBA00022679"/>
    </source>
</evidence>
<dbReference type="Gene3D" id="1.10.10.10">
    <property type="entry name" value="Winged helix-like DNA-binding domain superfamily/Winged helix DNA-binding domain"/>
    <property type="match status" value="1"/>
</dbReference>
<dbReference type="SUPFAM" id="SSF46785">
    <property type="entry name" value="Winged helix' DNA-binding domain"/>
    <property type="match status" value="1"/>
</dbReference>
<feature type="domain" description="O-methyltransferase C-terminal" evidence="4">
    <location>
        <begin position="143"/>
        <end position="353"/>
    </location>
</feature>
<dbReference type="PANTHER" id="PTHR43712">
    <property type="entry name" value="PUTATIVE (AFU_ORTHOLOGUE AFUA_4G14580)-RELATED"/>
    <property type="match status" value="1"/>
</dbReference>
<dbReference type="PROSITE" id="PS51683">
    <property type="entry name" value="SAM_OMT_II"/>
    <property type="match status" value="1"/>
</dbReference>
<keyword evidence="6" id="KW-1185">Reference proteome</keyword>